<dbReference type="CDD" id="cd06261">
    <property type="entry name" value="TM_PBP2"/>
    <property type="match status" value="1"/>
</dbReference>
<feature type="transmembrane region" description="Helical" evidence="7">
    <location>
        <begin position="159"/>
        <end position="183"/>
    </location>
</feature>
<evidence type="ECO:0000313" key="10">
    <source>
        <dbReference type="Proteomes" id="UP000002318"/>
    </source>
</evidence>
<dbReference type="HOGENOM" id="CLU_016047_0_3_12"/>
<feature type="domain" description="ABC transmembrane type-1" evidence="8">
    <location>
        <begin position="71"/>
        <end position="285"/>
    </location>
</feature>
<dbReference type="eggNOG" id="COG1175">
    <property type="taxonomic scope" value="Bacteria"/>
</dbReference>
<evidence type="ECO:0000313" key="9">
    <source>
        <dbReference type="EMBL" id="ADK83175.1"/>
    </source>
</evidence>
<dbReference type="OrthoDB" id="368671at2"/>
<evidence type="ECO:0000256" key="7">
    <source>
        <dbReference type="RuleBase" id="RU363032"/>
    </source>
</evidence>
<dbReference type="Proteomes" id="UP000002318">
    <property type="component" value="Chromosome"/>
</dbReference>
<protein>
    <submittedName>
        <fullName evidence="9">Binding-protein-dependent transport systems inner membrane component</fullName>
    </submittedName>
</protein>
<dbReference type="STRING" id="573413.Spirs_4094"/>
<dbReference type="InterPro" id="IPR000515">
    <property type="entry name" value="MetI-like"/>
</dbReference>
<comment type="similarity">
    <text evidence="7">Belongs to the binding-protein-dependent transport system permease family.</text>
</comment>
<dbReference type="PANTHER" id="PTHR43005:SF1">
    <property type="entry name" value="SPERMIDINE_PUTRESCINE TRANSPORT SYSTEM PERMEASE PROTEIN"/>
    <property type="match status" value="1"/>
</dbReference>
<organism evidence="9 10">
    <name type="scientific">Sediminispirochaeta smaragdinae (strain DSM 11293 / JCM 15392 / SEBR 4228)</name>
    <name type="common">Spirochaeta smaragdinae</name>
    <dbReference type="NCBI Taxonomy" id="573413"/>
    <lineage>
        <taxon>Bacteria</taxon>
        <taxon>Pseudomonadati</taxon>
        <taxon>Spirochaetota</taxon>
        <taxon>Spirochaetia</taxon>
        <taxon>Spirochaetales</taxon>
        <taxon>Spirochaetaceae</taxon>
        <taxon>Sediminispirochaeta</taxon>
    </lineage>
</organism>
<proteinExistence type="inferred from homology"/>
<evidence type="ECO:0000256" key="2">
    <source>
        <dbReference type="ARBA" id="ARBA00022448"/>
    </source>
</evidence>
<dbReference type="Pfam" id="PF00528">
    <property type="entry name" value="BPD_transp_1"/>
    <property type="match status" value="1"/>
</dbReference>
<keyword evidence="10" id="KW-1185">Reference proteome</keyword>
<gene>
    <name evidence="9" type="ordered locus">Spirs_4094</name>
</gene>
<dbReference type="EMBL" id="CP002116">
    <property type="protein sequence ID" value="ADK83175.1"/>
    <property type="molecule type" value="Genomic_DNA"/>
</dbReference>
<evidence type="ECO:0000256" key="3">
    <source>
        <dbReference type="ARBA" id="ARBA00022475"/>
    </source>
</evidence>
<keyword evidence="2 7" id="KW-0813">Transport</keyword>
<feature type="transmembrane region" description="Helical" evidence="7">
    <location>
        <begin position="12"/>
        <end position="31"/>
    </location>
</feature>
<dbReference type="SUPFAM" id="SSF161098">
    <property type="entry name" value="MetI-like"/>
    <property type="match status" value="1"/>
</dbReference>
<feature type="transmembrane region" description="Helical" evidence="7">
    <location>
        <begin position="259"/>
        <end position="286"/>
    </location>
</feature>
<evidence type="ECO:0000256" key="6">
    <source>
        <dbReference type="ARBA" id="ARBA00023136"/>
    </source>
</evidence>
<dbReference type="PROSITE" id="PS50928">
    <property type="entry name" value="ABC_TM1"/>
    <property type="match status" value="1"/>
</dbReference>
<dbReference type="PANTHER" id="PTHR43005">
    <property type="entry name" value="BLR7065 PROTEIN"/>
    <property type="match status" value="1"/>
</dbReference>
<keyword evidence="4 7" id="KW-0812">Transmembrane</keyword>
<dbReference type="InterPro" id="IPR035906">
    <property type="entry name" value="MetI-like_sf"/>
</dbReference>
<evidence type="ECO:0000256" key="1">
    <source>
        <dbReference type="ARBA" id="ARBA00004651"/>
    </source>
</evidence>
<sequence length="292" mass="33171">MSDSRIFNKFPTQFLFPLIIVILVFLIYPISKTVLMSIQYWYLPKKGPNTTFVGLKNFFHLFSDKAFLSSLGKTFIYISVTVFFRFVLGYLVAFLLNLKFKGRALARALIIIPWAIPEVVACLVWILMYDQEFGIINYIITNFHILHENVRFLEDPGTALPAAMVVNIWKGFPFVAIMILAGLQSIPKELYEAATVDGASGFQKFRDITVPMLKPVSKVVFLLLIIWTMKDFAIAYLLAEGGPSRATEILTIYVYKTSFKYFDFGVAAAGGCVLLLFSLLFTVFYMRDLESA</sequence>
<evidence type="ECO:0000259" key="8">
    <source>
        <dbReference type="PROSITE" id="PS50928"/>
    </source>
</evidence>
<keyword evidence="3" id="KW-1003">Cell membrane</keyword>
<dbReference type="RefSeq" id="WP_013256631.1">
    <property type="nucleotide sequence ID" value="NC_014364.1"/>
</dbReference>
<keyword evidence="6 7" id="KW-0472">Membrane</keyword>
<dbReference type="AlphaFoldDB" id="E1R9K6"/>
<evidence type="ECO:0000256" key="4">
    <source>
        <dbReference type="ARBA" id="ARBA00022692"/>
    </source>
</evidence>
<feature type="transmembrane region" description="Helical" evidence="7">
    <location>
        <begin position="219"/>
        <end position="239"/>
    </location>
</feature>
<evidence type="ECO:0000256" key="5">
    <source>
        <dbReference type="ARBA" id="ARBA00022989"/>
    </source>
</evidence>
<reference evidence="9 10" key="1">
    <citation type="journal article" date="2010" name="Stand. Genomic Sci.">
        <title>Complete genome sequence of Spirochaeta smaragdinae type strain (SEBR 4228).</title>
        <authorList>
            <person name="Mavromatis K."/>
            <person name="Yasawong M."/>
            <person name="Chertkov O."/>
            <person name="Lapidus A."/>
            <person name="Lucas S."/>
            <person name="Nolan M."/>
            <person name="Del Rio T.G."/>
            <person name="Tice H."/>
            <person name="Cheng J.F."/>
            <person name="Pitluck S."/>
            <person name="Liolios K."/>
            <person name="Ivanova N."/>
            <person name="Tapia R."/>
            <person name="Han C."/>
            <person name="Bruce D."/>
            <person name="Goodwin L."/>
            <person name="Pati A."/>
            <person name="Chen A."/>
            <person name="Palaniappan K."/>
            <person name="Land M."/>
            <person name="Hauser L."/>
            <person name="Chang Y.J."/>
            <person name="Jeffries C.D."/>
            <person name="Detter J.C."/>
            <person name="Rohde M."/>
            <person name="Brambilla E."/>
            <person name="Spring S."/>
            <person name="Goker M."/>
            <person name="Sikorski J."/>
            <person name="Woyke T."/>
            <person name="Bristow J."/>
            <person name="Eisen J.A."/>
            <person name="Markowitz V."/>
            <person name="Hugenholtz P."/>
            <person name="Klenk H.P."/>
            <person name="Kyrpides N.C."/>
        </authorList>
    </citation>
    <scope>NUCLEOTIDE SEQUENCE [LARGE SCALE GENOMIC DNA]</scope>
    <source>
        <strain evidence="10">DSM 11293 / JCM 15392 / SEBR 4228</strain>
    </source>
</reference>
<dbReference type="GO" id="GO:0055085">
    <property type="term" value="P:transmembrane transport"/>
    <property type="evidence" value="ECO:0007669"/>
    <property type="project" value="InterPro"/>
</dbReference>
<comment type="subcellular location">
    <subcellularLocation>
        <location evidence="1 7">Cell membrane</location>
        <topology evidence="1 7">Multi-pass membrane protein</topology>
    </subcellularLocation>
</comment>
<dbReference type="KEGG" id="ssm:Spirs_4094"/>
<accession>E1R9K6</accession>
<keyword evidence="5 7" id="KW-1133">Transmembrane helix</keyword>
<dbReference type="GO" id="GO:0005886">
    <property type="term" value="C:plasma membrane"/>
    <property type="evidence" value="ECO:0007669"/>
    <property type="project" value="UniProtKB-SubCell"/>
</dbReference>
<feature type="transmembrane region" description="Helical" evidence="7">
    <location>
        <begin position="108"/>
        <end position="128"/>
    </location>
</feature>
<feature type="transmembrane region" description="Helical" evidence="7">
    <location>
        <begin position="75"/>
        <end position="96"/>
    </location>
</feature>
<name>E1R9K6_SEDSS</name>
<dbReference type="Gene3D" id="1.10.3720.10">
    <property type="entry name" value="MetI-like"/>
    <property type="match status" value="1"/>
</dbReference>